<dbReference type="SUPFAM" id="SSF52540">
    <property type="entry name" value="P-loop containing nucleoside triphosphate hydrolases"/>
    <property type="match status" value="1"/>
</dbReference>
<proteinExistence type="predicted"/>
<evidence type="ECO:0000259" key="2">
    <source>
        <dbReference type="SMART" id="SM01080"/>
    </source>
</evidence>
<sequence>MTNYTYQVGGSLSINAPSYVVRQADAQLYEALKQGNFCYVLNSRQVGKSSLLVRTRHRLQQEGFICTTVDMTNIGCEDITPQQWYKGLVVELWSGFKLSGKINFKAWWQQQDDIPPVQKLSRFISEVLLVEFPVEKLFIFIDEADSIKSLDFAVDDFFALIRFCYNQRAIDPEYHRLTFVIFGVTTPSDLIRDSYRTPFNIGRAIELRGFTLDEVQPLVRGLETRLMPSVQCNAQVVIQEILAWTGGQPFLTQKLCQLVVETAIASVQDTEGRKLTIPPGFEAYWVESIVKERIIENWESQDVPEHLRTIRDRLLASEQMAGRLLGIYQQILHPPPSLGRVGVKSDDSREHIELLLSGLVVNHQGYLKVKNPIYQAVFHAGWVNQQMDNLRPYAQSFKAWIASDLKDESYLLDSTKLQQALAWSKNKRLSDLDYRFINASVELAKREVESDLAREKQARQIEQDRAEFTILATKKAHQILANAKKTSKRNTEKLRIGKGCIGSIAAAVAILVILVRFTGLLQGTEWAMLDRFFQIRPLAEVDPRITIITIDERDIRQIGQYPLPDRVLVRAIEKIKSYNPIVIGLDLYRDLPVEPGYQELVNLFKTTPNLIGVEKLVGRKIAPPPVLAQMGHVGLADQVLDGDGKLRRALLSIELPNGELRLNMGLQLALRYLASTGITPKPLPNHNDQIKLGSSVLVPFQASDGGYVDADTGGYQVLLNFHGNLAQYQTFSLADLLQNRVPANRVRERIILIGSSAESLNDFFQTPLSNSVFGPPQKMPGVIVHANIASMILNAAVQGKPMLRVWSEPVEWIWILLWSGVGAALSWLWKSPSSIIIIIMLAGLGLTLIAYLAFLQAWWIPVIPPFIGLATAAVTLPIVTIKQLEKIQLRQTVELLIAVTKEQPAVGQIAIEYLKQAESEENQALIDRIIYTNL</sequence>
<comment type="caution">
    <text evidence="3">The sequence shown here is derived from an EMBL/GenBank/DDBJ whole genome shotgun (WGS) entry which is preliminary data.</text>
</comment>
<dbReference type="InterPro" id="IPR027417">
    <property type="entry name" value="P-loop_NTPase"/>
</dbReference>
<feature type="domain" description="CHASE2" evidence="2">
    <location>
        <begin position="521"/>
        <end position="825"/>
    </location>
</feature>
<feature type="transmembrane region" description="Helical" evidence="1">
    <location>
        <begin position="836"/>
        <end position="856"/>
    </location>
</feature>
<dbReference type="Proteomes" id="UP000629098">
    <property type="component" value="Unassembled WGS sequence"/>
</dbReference>
<keyword evidence="1" id="KW-0472">Membrane</keyword>
<dbReference type="RefSeq" id="WP_190830697.1">
    <property type="nucleotide sequence ID" value="NZ_CAWPPI010000064.1"/>
</dbReference>
<accession>A0A8J7C843</accession>
<keyword evidence="1" id="KW-0812">Transmembrane</keyword>
<dbReference type="InterPro" id="IPR007890">
    <property type="entry name" value="CHASE2"/>
</dbReference>
<gene>
    <name evidence="3" type="ORF">ICL16_19005</name>
</gene>
<evidence type="ECO:0000313" key="4">
    <source>
        <dbReference type="Proteomes" id="UP000629098"/>
    </source>
</evidence>
<dbReference type="Gene3D" id="3.40.50.300">
    <property type="entry name" value="P-loop containing nucleotide triphosphate hydrolases"/>
    <property type="match status" value="1"/>
</dbReference>
<keyword evidence="4" id="KW-1185">Reference proteome</keyword>
<dbReference type="Pfam" id="PF05226">
    <property type="entry name" value="CHASE2"/>
    <property type="match status" value="1"/>
</dbReference>
<evidence type="ECO:0000256" key="1">
    <source>
        <dbReference type="SAM" id="Phobius"/>
    </source>
</evidence>
<keyword evidence="1" id="KW-1133">Transmembrane helix</keyword>
<name>A0A8J7C843_9CYAN</name>
<dbReference type="AlphaFoldDB" id="A0A8J7C843"/>
<dbReference type="SMART" id="SM01080">
    <property type="entry name" value="CHASE2"/>
    <property type="match status" value="1"/>
</dbReference>
<organism evidence="3 4">
    <name type="scientific">Iningainema tapete BLCC-T55</name>
    <dbReference type="NCBI Taxonomy" id="2748662"/>
    <lineage>
        <taxon>Bacteria</taxon>
        <taxon>Bacillati</taxon>
        <taxon>Cyanobacteriota</taxon>
        <taxon>Cyanophyceae</taxon>
        <taxon>Nostocales</taxon>
        <taxon>Scytonemataceae</taxon>
        <taxon>Iningainema tapete</taxon>
    </lineage>
</organism>
<reference evidence="3" key="1">
    <citation type="submission" date="2020-09" db="EMBL/GenBank/DDBJ databases">
        <title>Iningainema tapete sp. nov. (Scytonemataceae, Cyanobacteria) from greenhouses in central Florida (USA) produces two types of nodularin with biosynthetic potential for microcystin-LR and anabaenopeptins.</title>
        <authorList>
            <person name="Berthold D.E."/>
            <person name="Lefler F.W."/>
            <person name="Huang I.-S."/>
            <person name="Abdulla H."/>
            <person name="Zimba P.V."/>
            <person name="Laughinghouse H.D. IV."/>
        </authorList>
    </citation>
    <scope>NUCLEOTIDE SEQUENCE</scope>
    <source>
        <strain evidence="3">BLCCT55</strain>
    </source>
</reference>
<feature type="transmembrane region" description="Helical" evidence="1">
    <location>
        <begin position="812"/>
        <end position="829"/>
    </location>
</feature>
<dbReference type="Pfam" id="PF14516">
    <property type="entry name" value="AAA_35"/>
    <property type="match status" value="1"/>
</dbReference>
<evidence type="ECO:0000313" key="3">
    <source>
        <dbReference type="EMBL" id="MBD2774106.1"/>
    </source>
</evidence>
<protein>
    <submittedName>
        <fullName evidence="3">CHASE2 domain-containing protein</fullName>
    </submittedName>
</protein>
<feature type="transmembrane region" description="Helical" evidence="1">
    <location>
        <begin position="862"/>
        <end position="881"/>
    </location>
</feature>
<dbReference type="EMBL" id="JACXAE010000064">
    <property type="protein sequence ID" value="MBD2774106.1"/>
    <property type="molecule type" value="Genomic_DNA"/>
</dbReference>